<feature type="domain" description="Calpain catalytic" evidence="8">
    <location>
        <begin position="28"/>
        <end position="341"/>
    </location>
</feature>
<dbReference type="SUPFAM" id="SSF54001">
    <property type="entry name" value="Cysteine proteinases"/>
    <property type="match status" value="1"/>
</dbReference>
<dbReference type="Pfam" id="PF00648">
    <property type="entry name" value="Peptidase_C2"/>
    <property type="match status" value="1"/>
</dbReference>
<dbReference type="PANTHER" id="PTHR10183:SF379">
    <property type="entry name" value="CALPAIN-5"/>
    <property type="match status" value="1"/>
</dbReference>
<dbReference type="InterPro" id="IPR022682">
    <property type="entry name" value="Calpain_domain_III"/>
</dbReference>
<dbReference type="GO" id="GO:0004198">
    <property type="term" value="F:calcium-dependent cysteine-type endopeptidase activity"/>
    <property type="evidence" value="ECO:0007669"/>
    <property type="project" value="InterPro"/>
</dbReference>
<name>A0A0B7B6M7_9EUPU</name>
<keyword evidence="4 6" id="KW-0788">Thiol protease</keyword>
<dbReference type="FunFam" id="3.90.70.10:FF:000001">
    <property type="entry name" value="Calpain-1 catalytic subunit"/>
    <property type="match status" value="1"/>
</dbReference>
<evidence type="ECO:0000256" key="3">
    <source>
        <dbReference type="ARBA" id="ARBA00022801"/>
    </source>
</evidence>
<evidence type="ECO:0000256" key="6">
    <source>
        <dbReference type="PROSITE-ProRule" id="PRU00239"/>
    </source>
</evidence>
<dbReference type="GO" id="GO:0005737">
    <property type="term" value="C:cytoplasm"/>
    <property type="evidence" value="ECO:0007669"/>
    <property type="project" value="TreeGrafter"/>
</dbReference>
<dbReference type="InterPro" id="IPR035892">
    <property type="entry name" value="C2_domain_sf"/>
</dbReference>
<dbReference type="PROSITE" id="PS00139">
    <property type="entry name" value="THIOL_PROTEASE_CYS"/>
    <property type="match status" value="1"/>
</dbReference>
<dbReference type="Gene3D" id="2.60.40.150">
    <property type="entry name" value="C2 domain"/>
    <property type="match status" value="1"/>
</dbReference>
<dbReference type="InterPro" id="IPR022684">
    <property type="entry name" value="Calpain_cysteine_protease"/>
</dbReference>
<dbReference type="SUPFAM" id="SSF49562">
    <property type="entry name" value="C2 domain (Calcium/lipid-binding domain, CaLB)"/>
    <property type="match status" value="1"/>
</dbReference>
<feature type="active site" evidence="5 6">
    <location>
        <position position="249"/>
    </location>
</feature>
<dbReference type="InterPro" id="IPR036213">
    <property type="entry name" value="Calpain_III_sf"/>
</dbReference>
<keyword evidence="2 6" id="KW-0645">Protease</keyword>
<feature type="active site" evidence="5 6">
    <location>
        <position position="282"/>
    </location>
</feature>
<organism evidence="10">
    <name type="scientific">Arion vulgaris</name>
    <dbReference type="NCBI Taxonomy" id="1028688"/>
    <lineage>
        <taxon>Eukaryota</taxon>
        <taxon>Metazoa</taxon>
        <taxon>Spiralia</taxon>
        <taxon>Lophotrochozoa</taxon>
        <taxon>Mollusca</taxon>
        <taxon>Gastropoda</taxon>
        <taxon>Heterobranchia</taxon>
        <taxon>Euthyneura</taxon>
        <taxon>Panpulmonata</taxon>
        <taxon>Eupulmonata</taxon>
        <taxon>Stylommatophora</taxon>
        <taxon>Helicina</taxon>
        <taxon>Arionoidea</taxon>
        <taxon>Arionidae</taxon>
        <taxon>Arion</taxon>
    </lineage>
</organism>
<sequence length="636" mass="73144">MFSGSKDKPFKGQHFGKLRRRCLRKRKLFIDGEFPPTGSSLFFSRPAPADIVWKRPKDIIPDPKFFIDKASADDFSQGSLGNCWFVAACACIAEDSALWKKVVPDYKEQVFSPNSRYAGIFHFKFWRCGAWADVVIDDYLPTRNGQLIFTHSKTKNEFWSALLEKAYAKLFGCYEALTAGKARDAMVDMTGGVGEGLEVAEFRTEQSKDKLFEILHKAKSKLSLMCSNIQARTAAEMETKLSIGLVRGHAYSITDVRKIPLKGTGLFSLFNREKIHMIRLRNPWGGVEWRGAWSDGSAEWTKVSESEKKELGLTFDENGEFWMAFEDFCRYFTHIDICHMMNTSFFTLKRTWKESVATGEWRKGHRAGGCGNHPSFLQNPQFLLELVEDEEELLVSLEQEDRRSSNFRTRGENYTIGFTIIKTDLNRKYRMHDRMERVHAGPFVQARSILSRLELKKGRYCLIPSTFDPGYEGQYLLRLYSDGGLVMKEMIKEVPSPPRFFRKPKTAATSVSVHTLEGFKFPEGETGIEAYCILKCEDQEIRTPTTKKSSKPEWTDRVTFYRRKPLEDVVIEVWDENMLKDYLIGTLTLPMSKASEYTGGNIIRRYDLVKENGDGKEVHRGFIWVKVKHTTNLMEV</sequence>
<dbReference type="Pfam" id="PF00168">
    <property type="entry name" value="C2"/>
    <property type="match status" value="1"/>
</dbReference>
<gene>
    <name evidence="10" type="primary">ORF162225</name>
    <name evidence="9" type="synonym">ORF162222</name>
</gene>
<dbReference type="PANTHER" id="PTHR10183">
    <property type="entry name" value="CALPAIN"/>
    <property type="match status" value="1"/>
</dbReference>
<dbReference type="PROSITE" id="PS50004">
    <property type="entry name" value="C2"/>
    <property type="match status" value="1"/>
</dbReference>
<evidence type="ECO:0000259" key="8">
    <source>
        <dbReference type="PROSITE" id="PS50203"/>
    </source>
</evidence>
<dbReference type="SMART" id="SM00720">
    <property type="entry name" value="calpain_III"/>
    <property type="match status" value="1"/>
</dbReference>
<dbReference type="Gene3D" id="3.90.70.10">
    <property type="entry name" value="Cysteine proteinases"/>
    <property type="match status" value="1"/>
</dbReference>
<comment type="similarity">
    <text evidence="1">Belongs to the peptidase C2 family.</text>
</comment>
<feature type="domain" description="C2" evidence="7">
    <location>
        <begin position="490"/>
        <end position="606"/>
    </location>
</feature>
<evidence type="ECO:0000259" key="7">
    <source>
        <dbReference type="PROSITE" id="PS50004"/>
    </source>
</evidence>
<dbReference type="Gene3D" id="2.60.120.380">
    <property type="match status" value="1"/>
</dbReference>
<dbReference type="InterPro" id="IPR038765">
    <property type="entry name" value="Papain-like_cys_pep_sf"/>
</dbReference>
<keyword evidence="3 6" id="KW-0378">Hydrolase</keyword>
<evidence type="ECO:0000256" key="4">
    <source>
        <dbReference type="ARBA" id="ARBA00022807"/>
    </source>
</evidence>
<dbReference type="CDD" id="cd00044">
    <property type="entry name" value="CysPc"/>
    <property type="match status" value="1"/>
</dbReference>
<evidence type="ECO:0000313" key="9">
    <source>
        <dbReference type="EMBL" id="CEK87935.1"/>
    </source>
</evidence>
<dbReference type="AlphaFoldDB" id="A0A0B7B6M7"/>
<evidence type="ECO:0000256" key="2">
    <source>
        <dbReference type="ARBA" id="ARBA00022670"/>
    </source>
</evidence>
<dbReference type="GO" id="GO:0006508">
    <property type="term" value="P:proteolysis"/>
    <property type="evidence" value="ECO:0007669"/>
    <property type="project" value="UniProtKB-KW"/>
</dbReference>
<dbReference type="InterPro" id="IPR000169">
    <property type="entry name" value="Pept_cys_AS"/>
</dbReference>
<evidence type="ECO:0000256" key="5">
    <source>
        <dbReference type="PIRSR" id="PIRSR622684-1"/>
    </source>
</evidence>
<accession>A0A0B7B6M7</accession>
<dbReference type="InterPro" id="IPR022683">
    <property type="entry name" value="Calpain_III"/>
</dbReference>
<evidence type="ECO:0000313" key="10">
    <source>
        <dbReference type="EMBL" id="CEK87936.1"/>
    </source>
</evidence>
<dbReference type="InterPro" id="IPR000008">
    <property type="entry name" value="C2_dom"/>
</dbReference>
<dbReference type="SUPFAM" id="SSF49758">
    <property type="entry name" value="Calpain large subunit, middle domain (domain III)"/>
    <property type="match status" value="1"/>
</dbReference>
<reference evidence="10" key="1">
    <citation type="submission" date="2014-12" db="EMBL/GenBank/DDBJ databases">
        <title>Insight into the proteome of Arion vulgaris.</title>
        <authorList>
            <person name="Aradska J."/>
            <person name="Bulat T."/>
            <person name="Smidak R."/>
            <person name="Sarate P."/>
            <person name="Gangsoo J."/>
            <person name="Sialana F."/>
            <person name="Bilban M."/>
            <person name="Lubec G."/>
        </authorList>
    </citation>
    <scope>NUCLEOTIDE SEQUENCE</scope>
    <source>
        <tissue evidence="10">Skin</tissue>
    </source>
</reference>
<protein>
    <submittedName>
        <fullName evidence="10">Uncharacterized protein</fullName>
    </submittedName>
</protein>
<dbReference type="InterPro" id="IPR001300">
    <property type="entry name" value="Peptidase_C2_calpain_cat"/>
</dbReference>
<dbReference type="SMART" id="SM00239">
    <property type="entry name" value="C2"/>
    <property type="match status" value="1"/>
</dbReference>
<proteinExistence type="inferred from homology"/>
<feature type="active site" evidence="5 6">
    <location>
        <position position="83"/>
    </location>
</feature>
<dbReference type="SMART" id="SM00230">
    <property type="entry name" value="CysPc"/>
    <property type="match status" value="1"/>
</dbReference>
<dbReference type="PROSITE" id="PS50203">
    <property type="entry name" value="CALPAIN_CAT"/>
    <property type="match status" value="1"/>
</dbReference>
<dbReference type="PRINTS" id="PR00704">
    <property type="entry name" value="CALPAIN"/>
</dbReference>
<dbReference type="Pfam" id="PF01067">
    <property type="entry name" value="Calpain_III"/>
    <property type="match status" value="1"/>
</dbReference>
<evidence type="ECO:0000256" key="1">
    <source>
        <dbReference type="ARBA" id="ARBA00007623"/>
    </source>
</evidence>
<dbReference type="EMBL" id="HACG01041070">
    <property type="protein sequence ID" value="CEK87935.1"/>
    <property type="molecule type" value="Transcribed_RNA"/>
</dbReference>
<dbReference type="EMBL" id="HACG01041071">
    <property type="protein sequence ID" value="CEK87936.1"/>
    <property type="molecule type" value="Transcribed_RNA"/>
</dbReference>